<evidence type="ECO:0000313" key="8">
    <source>
        <dbReference type="Proteomes" id="UP001305606"/>
    </source>
</evidence>
<dbReference type="CDD" id="cd00609">
    <property type="entry name" value="AAT_like"/>
    <property type="match status" value="1"/>
</dbReference>
<dbReference type="InterPro" id="IPR015422">
    <property type="entry name" value="PyrdxlP-dep_Trfase_small"/>
</dbReference>
<keyword evidence="7" id="KW-0808">Transferase</keyword>
<dbReference type="PANTHER" id="PTHR43525:SF2">
    <property type="entry name" value="CYSTATHIONINE BETA-LYASE-RELATED"/>
    <property type="match status" value="1"/>
</dbReference>
<gene>
    <name evidence="7" type="ORF">PS467_24955</name>
</gene>
<dbReference type="InterPro" id="IPR015424">
    <property type="entry name" value="PyrdxlP-dep_Trfase"/>
</dbReference>
<evidence type="ECO:0000256" key="2">
    <source>
        <dbReference type="ARBA" id="ARBA00012224"/>
    </source>
</evidence>
<keyword evidence="4" id="KW-0456">Lyase</keyword>
<evidence type="ECO:0000259" key="6">
    <source>
        <dbReference type="Pfam" id="PF00155"/>
    </source>
</evidence>
<keyword evidence="3" id="KW-0663">Pyridoxal phosphate</keyword>
<evidence type="ECO:0000256" key="3">
    <source>
        <dbReference type="ARBA" id="ARBA00022898"/>
    </source>
</evidence>
<dbReference type="GO" id="GO:0008483">
    <property type="term" value="F:transaminase activity"/>
    <property type="evidence" value="ECO:0007669"/>
    <property type="project" value="UniProtKB-KW"/>
</dbReference>
<keyword evidence="7" id="KW-0032">Aminotransferase</keyword>
<dbReference type="Pfam" id="PF00155">
    <property type="entry name" value="Aminotran_1_2"/>
    <property type="match status" value="1"/>
</dbReference>
<accession>A0ABY9V230</accession>
<dbReference type="InterPro" id="IPR051798">
    <property type="entry name" value="Class-II_PLP-Dep_Aminotrans"/>
</dbReference>
<dbReference type="Proteomes" id="UP001305606">
    <property type="component" value="Chromosome"/>
</dbReference>
<comment type="similarity">
    <text evidence="5">Belongs to the class-II pyridoxal-phosphate-dependent aminotransferase family. MalY/PatB cystathionine beta-lyase subfamily.</text>
</comment>
<dbReference type="EC" id="4.4.1.13" evidence="2"/>
<name>A0ABY9V230_9ACTN</name>
<organism evidence="7 8">
    <name type="scientific">Streptomyces luomodiensis</name>
    <dbReference type="NCBI Taxonomy" id="3026192"/>
    <lineage>
        <taxon>Bacteria</taxon>
        <taxon>Bacillati</taxon>
        <taxon>Actinomycetota</taxon>
        <taxon>Actinomycetes</taxon>
        <taxon>Kitasatosporales</taxon>
        <taxon>Streptomycetaceae</taxon>
        <taxon>Streptomyces</taxon>
    </lineage>
</organism>
<dbReference type="Gene3D" id="3.40.640.10">
    <property type="entry name" value="Type I PLP-dependent aspartate aminotransferase-like (Major domain)"/>
    <property type="match status" value="1"/>
</dbReference>
<proteinExistence type="inferred from homology"/>
<reference evidence="7 8" key="1">
    <citation type="submission" date="2023-02" db="EMBL/GenBank/DDBJ databases">
        <title>Streptomyces sp. SCA4-21 with antifungal activity against Fusarium oxysporum f. sp. cubense, Streptomyces sp. SCA2-17 with antifungal activity against Fusarium oxysporum f. sp. cubense.</title>
        <authorList>
            <person name="Qi D."/>
        </authorList>
    </citation>
    <scope>NUCLEOTIDE SEQUENCE [LARGE SCALE GENOMIC DNA]</scope>
    <source>
        <strain evidence="7 8">SCA4-21</strain>
    </source>
</reference>
<evidence type="ECO:0000313" key="7">
    <source>
        <dbReference type="EMBL" id="WNE98347.1"/>
    </source>
</evidence>
<keyword evidence="8" id="KW-1185">Reference proteome</keyword>
<dbReference type="RefSeq" id="WP_311037103.1">
    <property type="nucleotide sequence ID" value="NZ_CP117522.1"/>
</dbReference>
<dbReference type="SUPFAM" id="SSF53383">
    <property type="entry name" value="PLP-dependent transferases"/>
    <property type="match status" value="1"/>
</dbReference>
<comment type="cofactor">
    <cofactor evidence="1">
        <name>pyridoxal 5'-phosphate</name>
        <dbReference type="ChEBI" id="CHEBI:597326"/>
    </cofactor>
</comment>
<dbReference type="PANTHER" id="PTHR43525">
    <property type="entry name" value="PROTEIN MALY"/>
    <property type="match status" value="1"/>
</dbReference>
<dbReference type="EMBL" id="CP117522">
    <property type="protein sequence ID" value="WNE98347.1"/>
    <property type="molecule type" value="Genomic_DNA"/>
</dbReference>
<protein>
    <recommendedName>
        <fullName evidence="2">cysteine-S-conjugate beta-lyase</fullName>
        <ecNumber evidence="2">4.4.1.13</ecNumber>
    </recommendedName>
</protein>
<evidence type="ECO:0000256" key="1">
    <source>
        <dbReference type="ARBA" id="ARBA00001933"/>
    </source>
</evidence>
<evidence type="ECO:0000256" key="4">
    <source>
        <dbReference type="ARBA" id="ARBA00023239"/>
    </source>
</evidence>
<feature type="domain" description="Aminotransferase class I/classII large" evidence="6">
    <location>
        <begin position="48"/>
        <end position="394"/>
    </location>
</feature>
<sequence length="402" mass="43167">MNTLTSGAPVTARPSLDVDRVTVESLRELGQLKWALAGPDRLAACVAETDFGTAPAVTGALRDAIERNMTGYPTPVLSAELAAACAAWQRERYGWAVAPEDVRPLPDVIRALHVAIARFSRPGSPVIVPVPAYAPFLLVPRLLGRQVYQVELVRSGGRYGYDLDALERAYAAGGHMLVLCNPHNPVGRVMEAAELVAISEVVERHGGRVFADEVHAPLVYAGARHVPYASTSDAAAAHAITATSASKAWNLAGLKCAQVLLSNDADRRRWDALGRLDTDGTATLGMIAATTAYREGGPWLDELLARLDRNRRLLGELLDERLPTVRYQPPEGTFLGWLDFRGHRPPAADLAEFFAERAAVTLTDGGSCGPPGEGFVRLNFATTPEVLTEIVARLAGALRSLT</sequence>
<dbReference type="InterPro" id="IPR015421">
    <property type="entry name" value="PyrdxlP-dep_Trfase_major"/>
</dbReference>
<dbReference type="InterPro" id="IPR004839">
    <property type="entry name" value="Aminotransferase_I/II_large"/>
</dbReference>
<dbReference type="Gene3D" id="3.90.1150.10">
    <property type="entry name" value="Aspartate Aminotransferase, domain 1"/>
    <property type="match status" value="1"/>
</dbReference>
<evidence type="ECO:0000256" key="5">
    <source>
        <dbReference type="ARBA" id="ARBA00037974"/>
    </source>
</evidence>